<accession>A0A366B364</accession>
<dbReference type="SUPFAM" id="SSF69047">
    <property type="entry name" value="Hypothetical protein YjbJ"/>
    <property type="match status" value="1"/>
</dbReference>
<comment type="caution">
    <text evidence="2">The sequence shown here is derived from an EMBL/GenBank/DDBJ whole genome shotgun (WGS) entry which is preliminary data.</text>
</comment>
<proteinExistence type="predicted"/>
<evidence type="ECO:0000313" key="3">
    <source>
        <dbReference type="Proteomes" id="UP000253676"/>
    </source>
</evidence>
<dbReference type="InterPro" id="IPR036629">
    <property type="entry name" value="YjbJ_sf"/>
</dbReference>
<reference evidence="2 3" key="1">
    <citation type="submission" date="2018-07" db="EMBL/GenBank/DDBJ databases">
        <title>Complete genome sequence of Flavobacterium psychrolimnae LMG 22018.</title>
        <authorList>
            <person name="Kim D.-U."/>
        </authorList>
    </citation>
    <scope>NUCLEOTIDE SEQUENCE [LARGE SCALE GENOMIC DNA]</scope>
    <source>
        <strain evidence="2 3">LMG 22018</strain>
    </source>
</reference>
<dbReference type="RefSeq" id="WP_113633713.1">
    <property type="nucleotide sequence ID" value="NZ_QNUX01000002.1"/>
</dbReference>
<protein>
    <submittedName>
        <fullName evidence="2">General stress protein CsbD</fullName>
    </submittedName>
</protein>
<dbReference type="Proteomes" id="UP000253676">
    <property type="component" value="Unassembled WGS sequence"/>
</dbReference>
<evidence type="ECO:0000256" key="1">
    <source>
        <dbReference type="SAM" id="Coils"/>
    </source>
</evidence>
<feature type="coiled-coil region" evidence="1">
    <location>
        <begin position="7"/>
        <end position="34"/>
    </location>
</feature>
<evidence type="ECO:0000313" key="2">
    <source>
        <dbReference type="EMBL" id="RBN51331.1"/>
    </source>
</evidence>
<keyword evidence="3" id="KW-1185">Reference proteome</keyword>
<name>A0A366B364_9FLAO</name>
<keyword evidence="1" id="KW-0175">Coiled coil</keyword>
<organism evidence="2 3">
    <name type="scientific">Flavobacterium psychrolimnae</name>
    <dbReference type="NCBI Taxonomy" id="249351"/>
    <lineage>
        <taxon>Bacteria</taxon>
        <taxon>Pseudomonadati</taxon>
        <taxon>Bacteroidota</taxon>
        <taxon>Flavobacteriia</taxon>
        <taxon>Flavobacteriales</taxon>
        <taxon>Flavobacteriaceae</taxon>
        <taxon>Flavobacterium</taxon>
    </lineage>
</organism>
<dbReference type="EMBL" id="QNUX01000002">
    <property type="protein sequence ID" value="RBN51331.1"/>
    <property type="molecule type" value="Genomic_DNA"/>
</dbReference>
<dbReference type="Gene3D" id="1.10.1470.10">
    <property type="entry name" value="YjbJ"/>
    <property type="match status" value="1"/>
</dbReference>
<dbReference type="AlphaFoldDB" id="A0A366B364"/>
<sequence>MDPIEREGNWEEQKKELKEKFAALTNNKALFSEEKKEEMLKKYQAILGISRAELLQIFEGL</sequence>
<gene>
    <name evidence="2" type="ORF">DR980_02605</name>
</gene>
<dbReference type="OrthoDB" id="9796058at2"/>